<evidence type="ECO:0000256" key="3">
    <source>
        <dbReference type="ARBA" id="ARBA00023163"/>
    </source>
</evidence>
<evidence type="ECO:0000313" key="5">
    <source>
        <dbReference type="EMBL" id="SDR27286.1"/>
    </source>
</evidence>
<dbReference type="CDD" id="cd06267">
    <property type="entry name" value="PBP1_LacI_sugar_binding-like"/>
    <property type="match status" value="1"/>
</dbReference>
<dbReference type="GO" id="GO:0003700">
    <property type="term" value="F:DNA-binding transcription factor activity"/>
    <property type="evidence" value="ECO:0007669"/>
    <property type="project" value="TreeGrafter"/>
</dbReference>
<dbReference type="Gene3D" id="1.10.260.40">
    <property type="entry name" value="lambda repressor-like DNA-binding domains"/>
    <property type="match status" value="1"/>
</dbReference>
<keyword evidence="3" id="KW-0804">Transcription</keyword>
<dbReference type="PANTHER" id="PTHR30146">
    <property type="entry name" value="LACI-RELATED TRANSCRIPTIONAL REPRESSOR"/>
    <property type="match status" value="1"/>
</dbReference>
<dbReference type="SUPFAM" id="SSF47413">
    <property type="entry name" value="lambda repressor-like DNA-binding domains"/>
    <property type="match status" value="1"/>
</dbReference>
<dbReference type="SMART" id="SM00354">
    <property type="entry name" value="HTH_LACI"/>
    <property type="match status" value="1"/>
</dbReference>
<dbReference type="Pfam" id="PF00356">
    <property type="entry name" value="LacI"/>
    <property type="match status" value="1"/>
</dbReference>
<dbReference type="PROSITE" id="PS50932">
    <property type="entry name" value="HTH_LACI_2"/>
    <property type="match status" value="1"/>
</dbReference>
<dbReference type="InterPro" id="IPR010982">
    <property type="entry name" value="Lambda_DNA-bd_dom_sf"/>
</dbReference>
<evidence type="ECO:0000256" key="2">
    <source>
        <dbReference type="ARBA" id="ARBA00023125"/>
    </source>
</evidence>
<dbReference type="RefSeq" id="WP_093261995.1">
    <property type="nucleotide sequence ID" value="NZ_FNKK01000002.1"/>
</dbReference>
<evidence type="ECO:0000259" key="4">
    <source>
        <dbReference type="PROSITE" id="PS50932"/>
    </source>
</evidence>
<evidence type="ECO:0000313" key="6">
    <source>
        <dbReference type="Proteomes" id="UP000217103"/>
    </source>
</evidence>
<dbReference type="Pfam" id="PF13377">
    <property type="entry name" value="Peripla_BP_3"/>
    <property type="match status" value="1"/>
</dbReference>
<dbReference type="InterPro" id="IPR000843">
    <property type="entry name" value="HTH_LacI"/>
</dbReference>
<accession>A0A1H1HQG4</accession>
<dbReference type="Proteomes" id="UP000217103">
    <property type="component" value="Unassembled WGS sequence"/>
</dbReference>
<dbReference type="PANTHER" id="PTHR30146:SF138">
    <property type="entry name" value="TRANSCRIPTIONAL REGULATORY PROTEIN"/>
    <property type="match status" value="1"/>
</dbReference>
<dbReference type="OrthoDB" id="3258243at2"/>
<dbReference type="SUPFAM" id="SSF53822">
    <property type="entry name" value="Periplasmic binding protein-like I"/>
    <property type="match status" value="1"/>
</dbReference>
<dbReference type="CDD" id="cd01392">
    <property type="entry name" value="HTH_LacI"/>
    <property type="match status" value="1"/>
</dbReference>
<dbReference type="Gene3D" id="3.40.50.2300">
    <property type="match status" value="2"/>
</dbReference>
<dbReference type="InterPro" id="IPR028082">
    <property type="entry name" value="Peripla_BP_I"/>
</dbReference>
<feature type="domain" description="HTH lacI-type" evidence="4">
    <location>
        <begin position="3"/>
        <end position="57"/>
    </location>
</feature>
<name>A0A1H1HQG4_9ACTN</name>
<evidence type="ECO:0000256" key="1">
    <source>
        <dbReference type="ARBA" id="ARBA00023015"/>
    </source>
</evidence>
<sequence length="325" mass="34377">MAVTIQDVAKAAGVSVSTVSRAFSSPEMVKEETRARVRAVAERLGYRPNPAARGLITGKTANIGVIVPDLTNPFFPSMLKGVQARAREADHAVFLADAQEDGAEEARLVAAMAKQVDGVVMCASRMDKPLLDKVLGLVPLVFINRTVPGQPSVTMDNAGGMRQAVDHLAALGHRRIAYLNGPRSSWTNRERRKGLRRAERHGMQVTQLGPFVPRFEAGQQAADLVIAAKATAVIAYNDVMALGVLARLTERGVAVPAEMSVVGCDDIGFAAMSTPALTTIDLGGERAGRVAVDALLDILAARDGGRRPDLTAALIVRASTGPVQS</sequence>
<organism evidence="5 6">
    <name type="scientific">Thermostaphylospora chromogena</name>
    <dbReference type="NCBI Taxonomy" id="35622"/>
    <lineage>
        <taxon>Bacteria</taxon>
        <taxon>Bacillati</taxon>
        <taxon>Actinomycetota</taxon>
        <taxon>Actinomycetes</taxon>
        <taxon>Streptosporangiales</taxon>
        <taxon>Thermomonosporaceae</taxon>
        <taxon>Thermostaphylospora</taxon>
    </lineage>
</organism>
<gene>
    <name evidence="5" type="ORF">SAMN04489764_4667</name>
</gene>
<dbReference type="EMBL" id="FNKK01000002">
    <property type="protein sequence ID" value="SDR27286.1"/>
    <property type="molecule type" value="Genomic_DNA"/>
</dbReference>
<dbReference type="GO" id="GO:0000976">
    <property type="term" value="F:transcription cis-regulatory region binding"/>
    <property type="evidence" value="ECO:0007669"/>
    <property type="project" value="TreeGrafter"/>
</dbReference>
<keyword evidence="1" id="KW-0805">Transcription regulation</keyword>
<dbReference type="STRING" id="35622.SAMN04489764_4667"/>
<dbReference type="AlphaFoldDB" id="A0A1H1HQG4"/>
<protein>
    <submittedName>
        <fullName evidence="5">Transcriptional regulator, LacI family</fullName>
    </submittedName>
</protein>
<keyword evidence="6" id="KW-1185">Reference proteome</keyword>
<dbReference type="InterPro" id="IPR046335">
    <property type="entry name" value="LacI/GalR-like_sensor"/>
</dbReference>
<proteinExistence type="predicted"/>
<reference evidence="5 6" key="1">
    <citation type="submission" date="2016-10" db="EMBL/GenBank/DDBJ databases">
        <authorList>
            <person name="de Groot N.N."/>
        </authorList>
    </citation>
    <scope>NUCLEOTIDE SEQUENCE [LARGE SCALE GENOMIC DNA]</scope>
    <source>
        <strain evidence="5 6">DSM 43794</strain>
    </source>
</reference>
<keyword evidence="2" id="KW-0238">DNA-binding</keyword>